<dbReference type="AlphaFoldDB" id="A0AAD7D2G7"/>
<keyword evidence="1" id="KW-0472">Membrane</keyword>
<keyword evidence="1" id="KW-0812">Transmembrane</keyword>
<dbReference type="EMBL" id="JARKIE010000148">
    <property type="protein sequence ID" value="KAJ7675486.1"/>
    <property type="molecule type" value="Genomic_DNA"/>
</dbReference>
<sequence>MKLDRVLEVCADGLYGHRFYEDAHPRRRIVIVAFISVISVVLFFLNLGYWYTRTSTASISVSGTFLIALSGIASIFAHIANTAATDELEIKTSHFLQWLWLILVTLLTECPLPFFMLKTVARLEVGRTSSNWFPSFRLVGPTHKERNSQRLDWRTSLGVKATVCISLTAICYFFPPHEYHLVSASMPDPSPGLLAVTK</sequence>
<proteinExistence type="predicted"/>
<dbReference type="Proteomes" id="UP001221757">
    <property type="component" value="Unassembled WGS sequence"/>
</dbReference>
<keyword evidence="3" id="KW-1185">Reference proteome</keyword>
<gene>
    <name evidence="2" type="ORF">B0H17DRAFT_131506</name>
</gene>
<evidence type="ECO:0000256" key="1">
    <source>
        <dbReference type="SAM" id="Phobius"/>
    </source>
</evidence>
<keyword evidence="1" id="KW-1133">Transmembrane helix</keyword>
<feature type="transmembrane region" description="Helical" evidence="1">
    <location>
        <begin position="95"/>
        <end position="117"/>
    </location>
</feature>
<comment type="caution">
    <text evidence="2">The sequence shown here is derived from an EMBL/GenBank/DDBJ whole genome shotgun (WGS) entry which is preliminary data.</text>
</comment>
<feature type="transmembrane region" description="Helical" evidence="1">
    <location>
        <begin position="29"/>
        <end position="51"/>
    </location>
</feature>
<evidence type="ECO:0000313" key="2">
    <source>
        <dbReference type="EMBL" id="KAJ7675486.1"/>
    </source>
</evidence>
<feature type="transmembrane region" description="Helical" evidence="1">
    <location>
        <begin position="63"/>
        <end position="83"/>
    </location>
</feature>
<organism evidence="2 3">
    <name type="scientific">Mycena rosella</name>
    <name type="common">Pink bonnet</name>
    <name type="synonym">Agaricus rosellus</name>
    <dbReference type="NCBI Taxonomy" id="1033263"/>
    <lineage>
        <taxon>Eukaryota</taxon>
        <taxon>Fungi</taxon>
        <taxon>Dikarya</taxon>
        <taxon>Basidiomycota</taxon>
        <taxon>Agaricomycotina</taxon>
        <taxon>Agaricomycetes</taxon>
        <taxon>Agaricomycetidae</taxon>
        <taxon>Agaricales</taxon>
        <taxon>Marasmiineae</taxon>
        <taxon>Mycenaceae</taxon>
        <taxon>Mycena</taxon>
    </lineage>
</organism>
<evidence type="ECO:0000313" key="3">
    <source>
        <dbReference type="Proteomes" id="UP001221757"/>
    </source>
</evidence>
<accession>A0AAD7D2G7</accession>
<reference evidence="2" key="1">
    <citation type="submission" date="2023-03" db="EMBL/GenBank/DDBJ databases">
        <title>Massive genome expansion in bonnet fungi (Mycena s.s.) driven by repeated elements and novel gene families across ecological guilds.</title>
        <authorList>
            <consortium name="Lawrence Berkeley National Laboratory"/>
            <person name="Harder C.B."/>
            <person name="Miyauchi S."/>
            <person name="Viragh M."/>
            <person name="Kuo A."/>
            <person name="Thoen E."/>
            <person name="Andreopoulos B."/>
            <person name="Lu D."/>
            <person name="Skrede I."/>
            <person name="Drula E."/>
            <person name="Henrissat B."/>
            <person name="Morin E."/>
            <person name="Kohler A."/>
            <person name="Barry K."/>
            <person name="LaButti K."/>
            <person name="Morin E."/>
            <person name="Salamov A."/>
            <person name="Lipzen A."/>
            <person name="Mereny Z."/>
            <person name="Hegedus B."/>
            <person name="Baldrian P."/>
            <person name="Stursova M."/>
            <person name="Weitz H."/>
            <person name="Taylor A."/>
            <person name="Grigoriev I.V."/>
            <person name="Nagy L.G."/>
            <person name="Martin F."/>
            <person name="Kauserud H."/>
        </authorList>
    </citation>
    <scope>NUCLEOTIDE SEQUENCE</scope>
    <source>
        <strain evidence="2">CBHHK067</strain>
    </source>
</reference>
<name>A0AAD7D2G7_MYCRO</name>
<protein>
    <submittedName>
        <fullName evidence="2">Uncharacterized protein</fullName>
    </submittedName>
</protein>